<accession>A0A0Q2LFP0</accession>
<dbReference type="STRING" id="1778.A9W97_17825"/>
<gene>
    <name evidence="1" type="ORF">AO501_22815</name>
</gene>
<protein>
    <recommendedName>
        <fullName evidence="3">IrrE N-terminal-like domain-containing protein</fullName>
    </recommendedName>
</protein>
<dbReference type="EMBL" id="LKTM01000385">
    <property type="protein sequence ID" value="KQH75161.1"/>
    <property type="molecule type" value="Genomic_DNA"/>
</dbReference>
<dbReference type="RefSeq" id="WP_055581883.1">
    <property type="nucleotide sequence ID" value="NZ_LKTM01000385.1"/>
</dbReference>
<sequence>MAVASNDILDLVRALPIPTPWNRNVFVENLSKKRGRAITLVPTDTASLGLGPCGLWLSRDDDDLILHEVGTSEYHIDQIVGHEVGHMLLGHDRIDAFGNKKERQRDLCRYVLPDIDPETVRAVLGRTNCPGDEDERDAERFASALMLAVADANERRSIVRSAFFRRR</sequence>
<dbReference type="OrthoDB" id="4144896at2"/>
<evidence type="ECO:0000313" key="2">
    <source>
        <dbReference type="Proteomes" id="UP000051677"/>
    </source>
</evidence>
<reference evidence="1 2" key="1">
    <citation type="submission" date="2015-10" db="EMBL/GenBank/DDBJ databases">
        <title>Mycobacterium gordonae draft genome assembly.</title>
        <authorList>
            <person name="Ustinova V."/>
            <person name="Smirnova T."/>
            <person name="Blagodatskikh K."/>
            <person name="Varlamov D."/>
            <person name="Larionova E."/>
            <person name="Chernousova L."/>
        </authorList>
    </citation>
    <scope>NUCLEOTIDE SEQUENCE [LARGE SCALE GENOMIC DNA]</scope>
    <source>
        <strain evidence="1 2">CTRI 14-8773</strain>
    </source>
</reference>
<organism evidence="1 2">
    <name type="scientific">Mycobacterium gordonae</name>
    <dbReference type="NCBI Taxonomy" id="1778"/>
    <lineage>
        <taxon>Bacteria</taxon>
        <taxon>Bacillati</taxon>
        <taxon>Actinomycetota</taxon>
        <taxon>Actinomycetes</taxon>
        <taxon>Mycobacteriales</taxon>
        <taxon>Mycobacteriaceae</taxon>
        <taxon>Mycobacterium</taxon>
    </lineage>
</organism>
<name>A0A0Q2LFP0_MYCGO</name>
<evidence type="ECO:0000313" key="1">
    <source>
        <dbReference type="EMBL" id="KQH75161.1"/>
    </source>
</evidence>
<comment type="caution">
    <text evidence="1">The sequence shown here is derived from an EMBL/GenBank/DDBJ whole genome shotgun (WGS) entry which is preliminary data.</text>
</comment>
<proteinExistence type="predicted"/>
<dbReference type="Proteomes" id="UP000051677">
    <property type="component" value="Unassembled WGS sequence"/>
</dbReference>
<dbReference type="AlphaFoldDB" id="A0A0Q2LFP0"/>
<evidence type="ECO:0008006" key="3">
    <source>
        <dbReference type="Google" id="ProtNLM"/>
    </source>
</evidence>